<reference evidence="2 3" key="1">
    <citation type="journal article" date="2012" name="Stand. Genomic Sci.">
        <title>Genome sequence of the orange-pigmented seawater bacterium Owenweeksia hongkongensis type strain (UST20020801(T)).</title>
        <authorList>
            <person name="Riedel T."/>
            <person name="Held B."/>
            <person name="Nolan M."/>
            <person name="Lucas S."/>
            <person name="Lapidus A."/>
            <person name="Tice H."/>
            <person name="Del Rio T.G."/>
            <person name="Cheng J.F."/>
            <person name="Han C."/>
            <person name="Tapia R."/>
            <person name="Goodwin L.A."/>
            <person name="Pitluck S."/>
            <person name="Liolios K."/>
            <person name="Mavromatis K."/>
            <person name="Pagani I."/>
            <person name="Ivanova N."/>
            <person name="Mikhailova N."/>
            <person name="Pati A."/>
            <person name="Chen A."/>
            <person name="Palaniappan K."/>
            <person name="Rohde M."/>
            <person name="Tindall B.J."/>
            <person name="Detter J.C."/>
            <person name="Goker M."/>
            <person name="Woyke T."/>
            <person name="Bristow J."/>
            <person name="Eisen J.A."/>
            <person name="Markowitz V."/>
            <person name="Hugenholtz P."/>
            <person name="Klenk H.P."/>
            <person name="Kyrpides N.C."/>
        </authorList>
    </citation>
    <scope>NUCLEOTIDE SEQUENCE</scope>
    <source>
        <strain evidence="3">DSM 17368 / JCM 12287 / NRRL B-23963</strain>
    </source>
</reference>
<dbReference type="AlphaFoldDB" id="G8R851"/>
<name>G8R851_OWEHD</name>
<protein>
    <recommendedName>
        <fullName evidence="4">Ig-like domain-containing protein</fullName>
    </recommendedName>
</protein>
<feature type="chain" id="PRO_5003514826" description="Ig-like domain-containing protein" evidence="1">
    <location>
        <begin position="22"/>
        <end position="375"/>
    </location>
</feature>
<evidence type="ECO:0000313" key="2">
    <source>
        <dbReference type="EMBL" id="AEV32419.1"/>
    </source>
</evidence>
<keyword evidence="1" id="KW-0732">Signal</keyword>
<feature type="signal peptide" evidence="1">
    <location>
        <begin position="1"/>
        <end position="21"/>
    </location>
</feature>
<accession>G8R851</accession>
<evidence type="ECO:0008006" key="4">
    <source>
        <dbReference type="Google" id="ProtNLM"/>
    </source>
</evidence>
<dbReference type="RefSeq" id="WP_014201775.1">
    <property type="nucleotide sequence ID" value="NC_016599.1"/>
</dbReference>
<gene>
    <name evidence="2" type="ordered locus">Oweho_1423</name>
</gene>
<dbReference type="STRING" id="926562.Oweho_1423"/>
<keyword evidence="3" id="KW-1185">Reference proteome</keyword>
<dbReference type="Proteomes" id="UP000005631">
    <property type="component" value="Chromosome"/>
</dbReference>
<evidence type="ECO:0000313" key="3">
    <source>
        <dbReference type="Proteomes" id="UP000005631"/>
    </source>
</evidence>
<sequence length="375" mass="39862">MKKKLLLLTLFAVPLLNTLKAQVTQNFNHNSTATANASCWDLSNGVAIRGSGSDAINTGVDEPYLRTNNLNNQTYSLKTPFVKFNGTGIIAFNHKLHNTNMGTVRELQVKILDQSGNTVNTPFTYDYVAAATPTTTQAEAVTVAWSGIYQVEFEWTGSGGAARGVIDDISIHGSYASDSSLNNNGVCPAMSIPTDTICSSYADQEYKIYNPVSGSNYSWFISNPAAGTIDNSITADNSTIQIDWSGTSGLYTLNVYETSSTGCIGDTVQMDVIVDTLPTVDVIINPVCAGSAPTATFTFTGTAPWVVSYTDGTTTYTDTVASSPFVKTLPAYVSSQTLTVLSLDQNTACSADPASLPSVPIVINPKPSTGLIFHQ</sequence>
<dbReference type="HOGENOM" id="CLU_737401_0_0_10"/>
<evidence type="ECO:0000256" key="1">
    <source>
        <dbReference type="SAM" id="SignalP"/>
    </source>
</evidence>
<organism evidence="2 3">
    <name type="scientific">Owenweeksia hongkongensis (strain DSM 17368 / CIP 108786 / JCM 12287 / NRRL B-23963 / UST20020801)</name>
    <dbReference type="NCBI Taxonomy" id="926562"/>
    <lineage>
        <taxon>Bacteria</taxon>
        <taxon>Pseudomonadati</taxon>
        <taxon>Bacteroidota</taxon>
        <taxon>Flavobacteriia</taxon>
        <taxon>Flavobacteriales</taxon>
        <taxon>Owenweeksiaceae</taxon>
        <taxon>Owenweeksia</taxon>
    </lineage>
</organism>
<dbReference type="KEGG" id="oho:Oweho_1423"/>
<dbReference type="EMBL" id="CP003156">
    <property type="protein sequence ID" value="AEV32419.1"/>
    <property type="molecule type" value="Genomic_DNA"/>
</dbReference>
<proteinExistence type="predicted"/>